<dbReference type="AlphaFoldDB" id="A0A8H6M6T6"/>
<dbReference type="OrthoDB" id="3109526at2759"/>
<dbReference type="Proteomes" id="UP000521943">
    <property type="component" value="Unassembled WGS sequence"/>
</dbReference>
<proteinExistence type="predicted"/>
<evidence type="ECO:0000313" key="1">
    <source>
        <dbReference type="EMBL" id="KAF6756965.1"/>
    </source>
</evidence>
<protein>
    <submittedName>
        <fullName evidence="1">Uncharacterized protein</fullName>
    </submittedName>
</protein>
<evidence type="ECO:0000313" key="2">
    <source>
        <dbReference type="Proteomes" id="UP000521943"/>
    </source>
</evidence>
<name>A0A8H6M6T6_9AGAR</name>
<comment type="caution">
    <text evidence="1">The sequence shown here is derived from an EMBL/GenBank/DDBJ whole genome shotgun (WGS) entry which is preliminary data.</text>
</comment>
<sequence>MHLGSITRGGANTMLSARPYQSLSSAPGTLGRSVVLHSSTLPSRSIIQYPYPDPSAGAIRADSSGLLLTSKTSISGDASRYGMETKEYFHVDTEPNAVPYNLPGTNGANPRYGCIANPPIKDGIWRG</sequence>
<organism evidence="1 2">
    <name type="scientific">Ephemerocybe angulata</name>
    <dbReference type="NCBI Taxonomy" id="980116"/>
    <lineage>
        <taxon>Eukaryota</taxon>
        <taxon>Fungi</taxon>
        <taxon>Dikarya</taxon>
        <taxon>Basidiomycota</taxon>
        <taxon>Agaricomycotina</taxon>
        <taxon>Agaricomycetes</taxon>
        <taxon>Agaricomycetidae</taxon>
        <taxon>Agaricales</taxon>
        <taxon>Agaricineae</taxon>
        <taxon>Psathyrellaceae</taxon>
        <taxon>Ephemerocybe</taxon>
    </lineage>
</organism>
<reference evidence="1 2" key="1">
    <citation type="submission" date="2020-07" db="EMBL/GenBank/DDBJ databases">
        <title>Comparative genomics of pyrophilous fungi reveals a link between fire events and developmental genes.</title>
        <authorList>
            <consortium name="DOE Joint Genome Institute"/>
            <person name="Steindorff A.S."/>
            <person name="Carver A."/>
            <person name="Calhoun S."/>
            <person name="Stillman K."/>
            <person name="Liu H."/>
            <person name="Lipzen A."/>
            <person name="Pangilinan J."/>
            <person name="Labutti K."/>
            <person name="Bruns T.D."/>
            <person name="Grigoriev I.V."/>
        </authorList>
    </citation>
    <scope>NUCLEOTIDE SEQUENCE [LARGE SCALE GENOMIC DNA]</scope>
    <source>
        <strain evidence="1 2">CBS 144469</strain>
    </source>
</reference>
<gene>
    <name evidence="1" type="ORF">DFP72DRAFT_892833</name>
</gene>
<keyword evidence="2" id="KW-1185">Reference proteome</keyword>
<dbReference type="EMBL" id="JACGCI010000024">
    <property type="protein sequence ID" value="KAF6756965.1"/>
    <property type="molecule type" value="Genomic_DNA"/>
</dbReference>
<accession>A0A8H6M6T6</accession>